<sequence>MGLGATTILRLRVEAYQIFLSLILLLLLSLSAAQSIVKTLPGFSGELPFVLETGYIGVGEHDKVHLFYYFIDSEVQPADDPLVLWLTGGPGCSALSGPIYEIGPLSFDYKNSREGKKPVLVLNDYSWTMYRIQHLQKDTTLSDAKSVAHAYEFLTKWLLAHPDFHTNPEYIAGDSHSGIIIPPLVEKFWMGYVLGNPFTDFIYDVNSRVKFAHRLALISDEMYEGAKVNCRGEYVHSNTSNFVYKEYLEIVDLCSAYSPEPKIFKWDSSPLGVHSSKALLSDANPIGGPWCRNHDYLFIYIWANDKAVQEALHVINGTITEWI</sequence>
<evidence type="ECO:0000313" key="1">
    <source>
        <dbReference type="EMBL" id="KAI4295787.1"/>
    </source>
</evidence>
<reference evidence="1 2" key="1">
    <citation type="journal article" date="2022" name="DNA Res.">
        <title>Chromosomal-level genome assembly of the orchid tree Bauhinia variegata (Leguminosae; Cercidoideae) supports the allotetraploid origin hypothesis of Bauhinia.</title>
        <authorList>
            <person name="Zhong Y."/>
            <person name="Chen Y."/>
            <person name="Zheng D."/>
            <person name="Pang J."/>
            <person name="Liu Y."/>
            <person name="Luo S."/>
            <person name="Meng S."/>
            <person name="Qian L."/>
            <person name="Wei D."/>
            <person name="Dai S."/>
            <person name="Zhou R."/>
        </authorList>
    </citation>
    <scope>NUCLEOTIDE SEQUENCE [LARGE SCALE GENOMIC DNA]</scope>
    <source>
        <strain evidence="1">BV-YZ2020</strain>
    </source>
</reference>
<dbReference type="EMBL" id="CM039439">
    <property type="protein sequence ID" value="KAI4295787.1"/>
    <property type="molecule type" value="Genomic_DNA"/>
</dbReference>
<organism evidence="1 2">
    <name type="scientific">Bauhinia variegata</name>
    <name type="common">Purple orchid tree</name>
    <name type="synonym">Phanera variegata</name>
    <dbReference type="NCBI Taxonomy" id="167791"/>
    <lineage>
        <taxon>Eukaryota</taxon>
        <taxon>Viridiplantae</taxon>
        <taxon>Streptophyta</taxon>
        <taxon>Embryophyta</taxon>
        <taxon>Tracheophyta</taxon>
        <taxon>Spermatophyta</taxon>
        <taxon>Magnoliopsida</taxon>
        <taxon>eudicotyledons</taxon>
        <taxon>Gunneridae</taxon>
        <taxon>Pentapetalae</taxon>
        <taxon>rosids</taxon>
        <taxon>fabids</taxon>
        <taxon>Fabales</taxon>
        <taxon>Fabaceae</taxon>
        <taxon>Cercidoideae</taxon>
        <taxon>Cercideae</taxon>
        <taxon>Bauhiniinae</taxon>
        <taxon>Bauhinia</taxon>
    </lineage>
</organism>
<gene>
    <name evidence="1" type="ORF">L6164_035795</name>
</gene>
<proteinExistence type="predicted"/>
<evidence type="ECO:0000313" key="2">
    <source>
        <dbReference type="Proteomes" id="UP000828941"/>
    </source>
</evidence>
<comment type="caution">
    <text evidence="1">The sequence shown here is derived from an EMBL/GenBank/DDBJ whole genome shotgun (WGS) entry which is preliminary data.</text>
</comment>
<name>A0ACB9KF61_BAUVA</name>
<dbReference type="Proteomes" id="UP000828941">
    <property type="component" value="Chromosome 14"/>
</dbReference>
<protein>
    <submittedName>
        <fullName evidence="1">Uncharacterized protein</fullName>
    </submittedName>
</protein>
<keyword evidence="2" id="KW-1185">Reference proteome</keyword>
<accession>A0ACB9KF61</accession>